<proteinExistence type="predicted"/>
<dbReference type="Gene3D" id="3.30.505.10">
    <property type="entry name" value="SH2 domain"/>
    <property type="match status" value="1"/>
</dbReference>
<feature type="region of interest" description="Disordered" evidence="5">
    <location>
        <begin position="183"/>
        <end position="228"/>
    </location>
</feature>
<dbReference type="InterPro" id="IPR051184">
    <property type="entry name" value="Tyrosine-phos_adapter"/>
</dbReference>
<dbReference type="Pfam" id="PF00018">
    <property type="entry name" value="SH3_1"/>
    <property type="match status" value="1"/>
</dbReference>
<dbReference type="PRINTS" id="PR00452">
    <property type="entry name" value="SH3DOMAIN"/>
</dbReference>
<dbReference type="PROSITE" id="PS50001">
    <property type="entry name" value="SH2"/>
    <property type="match status" value="1"/>
</dbReference>
<feature type="domain" description="SH3" evidence="7">
    <location>
        <begin position="233"/>
        <end position="295"/>
    </location>
</feature>
<dbReference type="InterPro" id="IPR000980">
    <property type="entry name" value="SH2"/>
</dbReference>
<organism evidence="8 9">
    <name type="scientific">Heterodera schachtii</name>
    <name type="common">Sugarbeet cyst nematode worm</name>
    <name type="synonym">Tylenchus schachtii</name>
    <dbReference type="NCBI Taxonomy" id="97005"/>
    <lineage>
        <taxon>Eukaryota</taxon>
        <taxon>Metazoa</taxon>
        <taxon>Ecdysozoa</taxon>
        <taxon>Nematoda</taxon>
        <taxon>Chromadorea</taxon>
        <taxon>Rhabditida</taxon>
        <taxon>Tylenchina</taxon>
        <taxon>Tylenchomorpha</taxon>
        <taxon>Tylenchoidea</taxon>
        <taxon>Heteroderidae</taxon>
        <taxon>Heteroderinae</taxon>
        <taxon>Heterodera</taxon>
    </lineage>
</organism>
<evidence type="ECO:0000259" key="7">
    <source>
        <dbReference type="PROSITE" id="PS50002"/>
    </source>
</evidence>
<evidence type="ECO:0000256" key="1">
    <source>
        <dbReference type="ARBA" id="ARBA00022443"/>
    </source>
</evidence>
<dbReference type="SUPFAM" id="SSF55550">
    <property type="entry name" value="SH2 domain"/>
    <property type="match status" value="1"/>
</dbReference>
<dbReference type="Pfam" id="PF07653">
    <property type="entry name" value="SH3_2"/>
    <property type="match status" value="1"/>
</dbReference>
<dbReference type="InterPro" id="IPR036860">
    <property type="entry name" value="SH2_dom_sf"/>
</dbReference>
<feature type="domain" description="SH3" evidence="7">
    <location>
        <begin position="112"/>
        <end position="172"/>
    </location>
</feature>
<dbReference type="PANTHER" id="PTHR19969">
    <property type="entry name" value="SH2-SH3 ADAPTOR PROTEIN-RELATED"/>
    <property type="match status" value="1"/>
</dbReference>
<gene>
    <name evidence="8" type="ORF">niasHS_000935</name>
</gene>
<dbReference type="Gene3D" id="2.30.30.40">
    <property type="entry name" value="SH3 Domains"/>
    <property type="match status" value="2"/>
</dbReference>
<keyword evidence="9" id="KW-1185">Reference proteome</keyword>
<feature type="compositionally biased region" description="Low complexity" evidence="5">
    <location>
        <begin position="183"/>
        <end position="200"/>
    </location>
</feature>
<dbReference type="InterPro" id="IPR036028">
    <property type="entry name" value="SH3-like_dom_sf"/>
</dbReference>
<keyword evidence="2 3" id="KW-0727">SH2 domain</keyword>
<dbReference type="InterPro" id="IPR001452">
    <property type="entry name" value="SH3_domain"/>
</dbReference>
<comment type="caution">
    <text evidence="8">The sequence shown here is derived from an EMBL/GenBank/DDBJ whole genome shotgun (WGS) entry which is preliminary data.</text>
</comment>
<evidence type="ECO:0000256" key="2">
    <source>
        <dbReference type="ARBA" id="ARBA00022999"/>
    </source>
</evidence>
<name>A0ABD2K7S2_HETSC</name>
<dbReference type="AlphaFoldDB" id="A0ABD2K7S2"/>
<dbReference type="CDD" id="cd00173">
    <property type="entry name" value="SH2"/>
    <property type="match status" value="1"/>
</dbReference>
<dbReference type="SMART" id="SM00326">
    <property type="entry name" value="SH3"/>
    <property type="match status" value="2"/>
</dbReference>
<dbReference type="SUPFAM" id="SSF50044">
    <property type="entry name" value="SH3-domain"/>
    <property type="match status" value="2"/>
</dbReference>
<evidence type="ECO:0000313" key="8">
    <source>
        <dbReference type="EMBL" id="KAL3098947.1"/>
    </source>
</evidence>
<dbReference type="Pfam" id="PF00017">
    <property type="entry name" value="SH2"/>
    <property type="match status" value="1"/>
</dbReference>
<dbReference type="PANTHER" id="PTHR19969:SF5">
    <property type="entry name" value="CRK-LIKE PROTEIN"/>
    <property type="match status" value="1"/>
</dbReference>
<keyword evidence="1 4" id="KW-0728">SH3 domain</keyword>
<reference evidence="8 9" key="1">
    <citation type="submission" date="2024-10" db="EMBL/GenBank/DDBJ databases">
        <authorList>
            <person name="Kim D."/>
        </authorList>
    </citation>
    <scope>NUCLEOTIDE SEQUENCE [LARGE SCALE GENOMIC DNA]</scope>
    <source>
        <strain evidence="8">Taebaek</strain>
    </source>
</reference>
<protein>
    <recommendedName>
        <fullName evidence="10">Adapter molecule Crk</fullName>
    </recommendedName>
</protein>
<evidence type="ECO:0000256" key="5">
    <source>
        <dbReference type="SAM" id="MobiDB-lite"/>
    </source>
</evidence>
<feature type="domain" description="SH2" evidence="6">
    <location>
        <begin position="12"/>
        <end position="109"/>
    </location>
</feature>
<evidence type="ECO:0000256" key="4">
    <source>
        <dbReference type="PROSITE-ProRule" id="PRU00192"/>
    </source>
</evidence>
<evidence type="ECO:0008006" key="10">
    <source>
        <dbReference type="Google" id="ProtNLM"/>
    </source>
</evidence>
<evidence type="ECO:0000313" key="9">
    <source>
        <dbReference type="Proteomes" id="UP001620645"/>
    </source>
</evidence>
<dbReference type="PRINTS" id="PR00401">
    <property type="entry name" value="SH2DOMAIN"/>
</dbReference>
<accession>A0ABD2K7S2</accession>
<dbReference type="EMBL" id="JBICCN010000042">
    <property type="protein sequence ID" value="KAL3098947.1"/>
    <property type="molecule type" value="Genomic_DNA"/>
</dbReference>
<evidence type="ECO:0000256" key="3">
    <source>
        <dbReference type="PROSITE-ProRule" id="PRU00191"/>
    </source>
</evidence>
<sequence length="312" mass="34613">MASFNPFAWESFFFGKLDRSEAERMLAPCEPGTFLIRESSTAQDCYSICVKGVGDHSNHFLIEKLVANESGGVPLYRISTLQFADMPSLLNHFKVFALEPVPIKLIKPLEKPFLEKVMAKYKFESERISDLSFERGEQLEILGKPEQGWWLARNCLGETGMVPANRVKPCDDCDDALSVLNPSSTNSSSNGCGSAGNRSSAHSVGDQQLHGEQKPTDGDSTTKLVQRQQQQLRENSWVVVKFGRQPSIYDNDSLTIKRGQFLYLQEILSNGMCRGTNESGKVGLFPITYVEAANIEPSESPWNISANANSNC</sequence>
<dbReference type="SMART" id="SM00252">
    <property type="entry name" value="SH2"/>
    <property type="match status" value="1"/>
</dbReference>
<evidence type="ECO:0000259" key="6">
    <source>
        <dbReference type="PROSITE" id="PS50001"/>
    </source>
</evidence>
<dbReference type="Proteomes" id="UP001620645">
    <property type="component" value="Unassembled WGS sequence"/>
</dbReference>
<feature type="compositionally biased region" description="Polar residues" evidence="5">
    <location>
        <begin position="218"/>
        <end position="228"/>
    </location>
</feature>
<dbReference type="PROSITE" id="PS50002">
    <property type="entry name" value="SH3"/>
    <property type="match status" value="2"/>
</dbReference>